<keyword evidence="7 13" id="KW-0067">ATP-binding</keyword>
<dbReference type="KEGG" id="bhc:JFL75_14165"/>
<dbReference type="PANTHER" id="PTHR30153:SF2">
    <property type="entry name" value="REPLICATIVE DNA HELICASE"/>
    <property type="match status" value="1"/>
</dbReference>
<dbReference type="SUPFAM" id="SSF48024">
    <property type="entry name" value="N-terminal domain of DnaB helicase"/>
    <property type="match status" value="1"/>
</dbReference>
<reference evidence="15" key="1">
    <citation type="submission" date="2021-01" db="EMBL/GenBank/DDBJ databases">
        <title>Description of Breznakiella homolactica.</title>
        <authorList>
            <person name="Song Y."/>
            <person name="Brune A."/>
        </authorList>
    </citation>
    <scope>NUCLEOTIDE SEQUENCE</scope>
    <source>
        <strain evidence="15">RmG30</strain>
    </source>
</reference>
<dbReference type="PANTHER" id="PTHR30153">
    <property type="entry name" value="REPLICATIVE DNA HELICASE DNAB"/>
    <property type="match status" value="1"/>
</dbReference>
<dbReference type="InterPro" id="IPR036185">
    <property type="entry name" value="DNA_heli_DnaB-like_N_sf"/>
</dbReference>
<dbReference type="FunFam" id="1.10.860.10:FF:000001">
    <property type="entry name" value="Replicative DNA helicase"/>
    <property type="match status" value="1"/>
</dbReference>
<dbReference type="InterPro" id="IPR027417">
    <property type="entry name" value="P-loop_NTPase"/>
</dbReference>
<dbReference type="GO" id="GO:0006269">
    <property type="term" value="P:DNA replication, synthesis of primer"/>
    <property type="evidence" value="ECO:0007669"/>
    <property type="project" value="UniProtKB-UniRule"/>
</dbReference>
<dbReference type="NCBIfam" id="TIGR00665">
    <property type="entry name" value="DnaB"/>
    <property type="match status" value="1"/>
</dbReference>
<dbReference type="AlphaFoldDB" id="A0A7T7XKH9"/>
<keyword evidence="5 13" id="KW-0378">Hydrolase</keyword>
<comment type="function">
    <text evidence="10 13">The main replicative DNA helicase, it participates in initiation and elongation during chromosome replication. Travels ahead of the DNA replisome, separating dsDNA into templates for DNA synthesis. A processive ATP-dependent 5'-3' DNA helicase it has DNA-dependent ATPase activity.</text>
</comment>
<evidence type="ECO:0000313" key="15">
    <source>
        <dbReference type="EMBL" id="QQO08079.1"/>
    </source>
</evidence>
<dbReference type="EMBL" id="CP067089">
    <property type="protein sequence ID" value="QQO08079.1"/>
    <property type="molecule type" value="Genomic_DNA"/>
</dbReference>
<keyword evidence="8 13" id="KW-0238">DNA-binding</keyword>
<dbReference type="Proteomes" id="UP000595917">
    <property type="component" value="Chromosome"/>
</dbReference>
<evidence type="ECO:0000313" key="16">
    <source>
        <dbReference type="Proteomes" id="UP000595917"/>
    </source>
</evidence>
<keyword evidence="9" id="KW-0413">Isomerase</keyword>
<dbReference type="Gene3D" id="1.10.860.10">
    <property type="entry name" value="DNAb Helicase, Chain A"/>
    <property type="match status" value="1"/>
</dbReference>
<dbReference type="PROSITE" id="PS51199">
    <property type="entry name" value="SF4_HELICASE"/>
    <property type="match status" value="1"/>
</dbReference>
<keyword evidence="16" id="KW-1185">Reference proteome</keyword>
<dbReference type="InterPro" id="IPR016136">
    <property type="entry name" value="DNA_helicase_N/primase_C"/>
</dbReference>
<dbReference type="Pfam" id="PF03796">
    <property type="entry name" value="DnaB_C"/>
    <property type="match status" value="1"/>
</dbReference>
<dbReference type="GO" id="GO:0005829">
    <property type="term" value="C:cytosol"/>
    <property type="evidence" value="ECO:0007669"/>
    <property type="project" value="TreeGrafter"/>
</dbReference>
<keyword evidence="6 13" id="KW-0347">Helicase</keyword>
<evidence type="ECO:0000256" key="13">
    <source>
        <dbReference type="RuleBase" id="RU362085"/>
    </source>
</evidence>
<evidence type="ECO:0000256" key="4">
    <source>
        <dbReference type="ARBA" id="ARBA00022741"/>
    </source>
</evidence>
<dbReference type="GO" id="GO:0043139">
    <property type="term" value="F:5'-3' DNA helicase activity"/>
    <property type="evidence" value="ECO:0007669"/>
    <property type="project" value="UniProtKB-EC"/>
</dbReference>
<comment type="catalytic activity">
    <reaction evidence="11 13">
        <text>ATP + H2O = ADP + phosphate + H(+)</text>
        <dbReference type="Rhea" id="RHEA:13065"/>
        <dbReference type="ChEBI" id="CHEBI:15377"/>
        <dbReference type="ChEBI" id="CHEBI:15378"/>
        <dbReference type="ChEBI" id="CHEBI:30616"/>
        <dbReference type="ChEBI" id="CHEBI:43474"/>
        <dbReference type="ChEBI" id="CHEBI:456216"/>
        <dbReference type="EC" id="5.6.2.3"/>
    </reaction>
</comment>
<dbReference type="SUPFAM" id="SSF52540">
    <property type="entry name" value="P-loop containing nucleoside triphosphate hydrolases"/>
    <property type="match status" value="1"/>
</dbReference>
<dbReference type="CDD" id="cd00984">
    <property type="entry name" value="DnaB_C"/>
    <property type="match status" value="1"/>
</dbReference>
<keyword evidence="4 13" id="KW-0547">Nucleotide-binding</keyword>
<dbReference type="GO" id="GO:0016787">
    <property type="term" value="F:hydrolase activity"/>
    <property type="evidence" value="ECO:0007669"/>
    <property type="project" value="UniProtKB-KW"/>
</dbReference>
<dbReference type="InterPro" id="IPR007694">
    <property type="entry name" value="DNA_helicase_DnaB-like_C"/>
</dbReference>
<evidence type="ECO:0000256" key="7">
    <source>
        <dbReference type="ARBA" id="ARBA00022840"/>
    </source>
</evidence>
<dbReference type="GO" id="GO:0003677">
    <property type="term" value="F:DNA binding"/>
    <property type="evidence" value="ECO:0007669"/>
    <property type="project" value="UniProtKB-UniRule"/>
</dbReference>
<accession>A0A7T7XKH9</accession>
<keyword evidence="2 13" id="KW-0639">Primosome</keyword>
<dbReference type="RefSeq" id="WP_215625385.1">
    <property type="nucleotide sequence ID" value="NZ_CP067089.2"/>
</dbReference>
<evidence type="ECO:0000256" key="11">
    <source>
        <dbReference type="ARBA" id="ARBA00048954"/>
    </source>
</evidence>
<evidence type="ECO:0000259" key="14">
    <source>
        <dbReference type="PROSITE" id="PS51199"/>
    </source>
</evidence>
<evidence type="ECO:0000256" key="6">
    <source>
        <dbReference type="ARBA" id="ARBA00022806"/>
    </source>
</evidence>
<evidence type="ECO:0000256" key="12">
    <source>
        <dbReference type="NCBIfam" id="TIGR00665"/>
    </source>
</evidence>
<evidence type="ECO:0000256" key="1">
    <source>
        <dbReference type="ARBA" id="ARBA00008428"/>
    </source>
</evidence>
<evidence type="ECO:0000256" key="8">
    <source>
        <dbReference type="ARBA" id="ARBA00023125"/>
    </source>
</evidence>
<dbReference type="GO" id="GO:1990077">
    <property type="term" value="C:primosome complex"/>
    <property type="evidence" value="ECO:0007669"/>
    <property type="project" value="UniProtKB-UniRule"/>
</dbReference>
<feature type="domain" description="SF4 helicase" evidence="14">
    <location>
        <begin position="180"/>
        <end position="447"/>
    </location>
</feature>
<gene>
    <name evidence="15" type="primary">dnaB</name>
    <name evidence="15" type="ORF">JFL75_14165</name>
</gene>
<protein>
    <recommendedName>
        <fullName evidence="12 13">Replicative DNA helicase</fullName>
        <ecNumber evidence="12 13">5.6.2.3</ecNumber>
    </recommendedName>
</protein>
<dbReference type="Gene3D" id="3.40.50.300">
    <property type="entry name" value="P-loop containing nucleotide triphosphate hydrolases"/>
    <property type="match status" value="1"/>
</dbReference>
<dbReference type="EC" id="5.6.2.3" evidence="12 13"/>
<evidence type="ECO:0000256" key="9">
    <source>
        <dbReference type="ARBA" id="ARBA00023235"/>
    </source>
</evidence>
<proteinExistence type="inferred from homology"/>
<dbReference type="InterPro" id="IPR007692">
    <property type="entry name" value="DNA_helicase_DnaB"/>
</dbReference>
<sequence>MAGSQLKDKIPPHNDEAEQATLGALLLDEDAVATAIQYLRPEDFYSNANRRVFHAILNLYNKGLKADIITVTEELRQSGELDQAGGPAYVASLTNVVPSSANIDYYAKIVQDGSLRRNLLKVSGEINVKSYDESMESRLILEEAQQRIFDLTEGRQTLTFKSAKEIIPKTIETIERLYHSKEAFTGVPCGLNDLDALTSGFQKSELAIIGARPSVGKTALALTMAANIAINDKIPTAFFTLEMSDMALMQRLISSEARIESNKIRTGLLKPSDFHSLMEAAGRIYDAPLYIVDMPNMKLLDLRAQARRLKAQQHIEIIFIDYLTLISSENYQIPRHEQIAEISRSLKSLARELDIPVVALSQVRRDAEGKRPTLSDIRESGSIEQDADLVMFLHRERESDKKTSEAEQSKVIQTELIIAKQRNGPVGTVDIAFLPRYTKFENFSRSG</sequence>
<name>A0A7T7XKH9_9SPIR</name>
<evidence type="ECO:0000256" key="5">
    <source>
        <dbReference type="ARBA" id="ARBA00022801"/>
    </source>
</evidence>
<dbReference type="InterPro" id="IPR007693">
    <property type="entry name" value="DNA_helicase_DnaB-like_N"/>
</dbReference>
<evidence type="ECO:0000256" key="2">
    <source>
        <dbReference type="ARBA" id="ARBA00022515"/>
    </source>
</evidence>
<keyword evidence="3 13" id="KW-0235">DNA replication</keyword>
<dbReference type="GO" id="GO:0005524">
    <property type="term" value="F:ATP binding"/>
    <property type="evidence" value="ECO:0007669"/>
    <property type="project" value="UniProtKB-UniRule"/>
</dbReference>
<comment type="similarity">
    <text evidence="1 13">Belongs to the helicase family. DnaB subfamily.</text>
</comment>
<evidence type="ECO:0000256" key="10">
    <source>
        <dbReference type="ARBA" id="ARBA00044932"/>
    </source>
</evidence>
<evidence type="ECO:0000256" key="3">
    <source>
        <dbReference type="ARBA" id="ARBA00022705"/>
    </source>
</evidence>
<organism evidence="15 16">
    <name type="scientific">Breznakiella homolactica</name>
    <dbReference type="NCBI Taxonomy" id="2798577"/>
    <lineage>
        <taxon>Bacteria</taxon>
        <taxon>Pseudomonadati</taxon>
        <taxon>Spirochaetota</taxon>
        <taxon>Spirochaetia</taxon>
        <taxon>Spirochaetales</taxon>
        <taxon>Breznakiellaceae</taxon>
        <taxon>Breznakiella</taxon>
    </lineage>
</organism>
<dbReference type="Pfam" id="PF00772">
    <property type="entry name" value="DnaB"/>
    <property type="match status" value="1"/>
</dbReference>